<dbReference type="Proteomes" id="UP001059480">
    <property type="component" value="Unassembled WGS sequence"/>
</dbReference>
<reference evidence="1" key="1">
    <citation type="submission" date="2022-07" db="EMBL/GenBank/DDBJ databases">
        <authorList>
            <person name="Jung M.-Y."/>
            <person name="Lee M."/>
        </authorList>
    </citation>
    <scope>NUCLEOTIDE SEQUENCE</scope>
    <source>
        <strain evidence="1">S8</strain>
    </source>
</reference>
<organism evidence="1 2">
    <name type="scientific">Granulicatella seriolae</name>
    <dbReference type="NCBI Taxonomy" id="2967226"/>
    <lineage>
        <taxon>Bacteria</taxon>
        <taxon>Bacillati</taxon>
        <taxon>Bacillota</taxon>
        <taxon>Bacilli</taxon>
        <taxon>Lactobacillales</taxon>
        <taxon>Carnobacteriaceae</taxon>
        <taxon>Granulicatella</taxon>
    </lineage>
</organism>
<sequence length="207" mass="24559">MRKTKTLKQIERLYQEQSLDVLTIYERSKALLEIYRNVVWSLKNTADSMIYETQETYGKDLDEALIYLSTFAPEFKRQDFESGVSHLFESKWLIEIIDKSLVKIKDYPEFGEIYSAILMQCYLGKMKTKDAACMQMLNLERSCYYQRKREAITLLGVSLWGFELPRIIQELHEENLKAIYYEEIKSTIPIYTTEDLARMVEKKIKPK</sequence>
<comment type="caution">
    <text evidence="1">The sequence shown here is derived from an EMBL/GenBank/DDBJ whole genome shotgun (WGS) entry which is preliminary data.</text>
</comment>
<proteinExistence type="predicted"/>
<reference evidence="1" key="2">
    <citation type="journal article" date="2023" name="Curr. Microbiol.">
        <title>Granulicatella seriolae sp. nov., a Novel Facultative Anaerobe Isolated from Yellowtail Marine Fish.</title>
        <authorList>
            <person name="Lee M."/>
            <person name="Choi Y.J."/>
            <person name="Farooq A."/>
            <person name="Jeong J.B."/>
            <person name="Jung M.Y."/>
        </authorList>
    </citation>
    <scope>NUCLEOTIDE SEQUENCE</scope>
    <source>
        <strain evidence="1">S8</strain>
    </source>
</reference>
<dbReference type="RefSeq" id="WP_256945358.1">
    <property type="nucleotide sequence ID" value="NZ_JANHNZ010000005.1"/>
</dbReference>
<gene>
    <name evidence="1" type="ORF">NPA36_06765</name>
</gene>
<evidence type="ECO:0000313" key="1">
    <source>
        <dbReference type="EMBL" id="MCQ9210248.1"/>
    </source>
</evidence>
<reference evidence="1" key="3">
    <citation type="journal article" date="2023" name="Microbiol. Resour. Announc.">
        <title>Draft Genome Sequence of Granulicatella sp. Strain S8, Isolated from a Marine Fish, Seriola quinqueradiata.</title>
        <authorList>
            <person name="Lee M."/>
            <person name="Farooq A."/>
            <person name="Jeong J.B."/>
            <person name="Jung M.Y."/>
        </authorList>
    </citation>
    <scope>NUCLEOTIDE SEQUENCE</scope>
    <source>
        <strain evidence="1">S8</strain>
    </source>
</reference>
<keyword evidence="2" id="KW-1185">Reference proteome</keyword>
<name>A0ABT1WP38_9LACT</name>
<accession>A0ABT1WP38</accession>
<dbReference type="EMBL" id="JANHNZ010000005">
    <property type="protein sequence ID" value="MCQ9210248.1"/>
    <property type="molecule type" value="Genomic_DNA"/>
</dbReference>
<evidence type="ECO:0000313" key="2">
    <source>
        <dbReference type="Proteomes" id="UP001059480"/>
    </source>
</evidence>
<protein>
    <submittedName>
        <fullName evidence="1">Uncharacterized protein</fullName>
    </submittedName>
</protein>